<keyword evidence="5" id="KW-1185">Reference proteome</keyword>
<dbReference type="PANTHER" id="PTHR36055:SF1">
    <property type="entry name" value="C2H2-LIKE ZINC FINGER PROTEIN"/>
    <property type="match status" value="1"/>
</dbReference>
<keyword evidence="1" id="KW-0863">Zinc-finger</keyword>
<comment type="caution">
    <text evidence="4">The sequence shown here is derived from an EMBL/GenBank/DDBJ whole genome shotgun (WGS) entry which is preliminary data.</text>
</comment>
<feature type="compositionally biased region" description="Polar residues" evidence="2">
    <location>
        <begin position="298"/>
        <end position="307"/>
    </location>
</feature>
<reference evidence="4" key="1">
    <citation type="journal article" date="2023" name="Science">
        <title>Elucidation of the pathway for biosynthesis of saponin adjuvants from the soapbark tree.</title>
        <authorList>
            <person name="Reed J."/>
            <person name="Orme A."/>
            <person name="El-Demerdash A."/>
            <person name="Owen C."/>
            <person name="Martin L.B.B."/>
            <person name="Misra R.C."/>
            <person name="Kikuchi S."/>
            <person name="Rejzek M."/>
            <person name="Martin A.C."/>
            <person name="Harkess A."/>
            <person name="Leebens-Mack J."/>
            <person name="Louveau T."/>
            <person name="Stephenson M.J."/>
            <person name="Osbourn A."/>
        </authorList>
    </citation>
    <scope>NUCLEOTIDE SEQUENCE</scope>
    <source>
        <strain evidence="4">S10</strain>
    </source>
</reference>
<keyword evidence="1" id="KW-0479">Metal-binding</keyword>
<evidence type="ECO:0000313" key="5">
    <source>
        <dbReference type="Proteomes" id="UP001163823"/>
    </source>
</evidence>
<dbReference type="AlphaFoldDB" id="A0AAD7VFW2"/>
<evidence type="ECO:0000256" key="1">
    <source>
        <dbReference type="PROSITE-ProRule" id="PRU00042"/>
    </source>
</evidence>
<dbReference type="Proteomes" id="UP001163823">
    <property type="component" value="Chromosome 3"/>
</dbReference>
<feature type="region of interest" description="Disordered" evidence="2">
    <location>
        <begin position="435"/>
        <end position="456"/>
    </location>
</feature>
<dbReference type="PANTHER" id="PTHR36055">
    <property type="entry name" value="C2H2-LIKE ZINC FINGER PROTEIN"/>
    <property type="match status" value="1"/>
</dbReference>
<dbReference type="EMBL" id="JARAOO010000003">
    <property type="protein sequence ID" value="KAJ7974168.1"/>
    <property type="molecule type" value="Genomic_DNA"/>
</dbReference>
<evidence type="ECO:0000256" key="2">
    <source>
        <dbReference type="SAM" id="MobiDB-lite"/>
    </source>
</evidence>
<sequence length="667" mass="74464">MPFAKLKASNSPDFMKAEEGNDSLDTIIRQAIGKEPFLSFSRAGESPVQWIQLLHALDQQEVPGWPLLSPLKVQLQKCDKCCREFCSPINYRRHIRVHHRLKKLDKDSTKNRDLLRAYWDKLSSEEAKKVVSFNDVMLEEVPGCSIIKALTNLIRKPGFSALPQYYLRAGSALLDIIQARSSRFPISSLELFSILDDASEQTFLCGTAVSMQKYIFDREAGQIGLETKNLVACTSFLVEQKLVKAWIADKDAEALRCQKLLVEEEEAAQKRQAELLERKRQRKLRQKVKEQRHEDNTEVNGSISSTIEAEPSVEASTPLAKHNFEADSPDTSSDHIPSSLESFQCPTIDECVDCDSRSRISGGYTYSNTDKNIERRQAQGHVHQHIAVTWRQMLPKSQRGVTNGFYATENSQMSKLGVIPKHGTLRDQRAASVVNSNKVWSRKPKPETDGEEPIVQPDPVKNCEVLIGSISVMLGNCSHPEGNLACTRDDCLLENAPKQTIVQEKTVKLDSIQNGTKRLIWRPVSQHSTKGPIAVHNGSIEVDLDAIGGKADDQTLPCESCLRSCESFSHSAKAFLGQRWKEAISSNHVTLLLSSDSEPPGCQEMQGCELAAYQSTKFETRSILGSAENRLVNMVAPDSATAEAAKSKFRMKSEMGMKYIIKQKTAT</sequence>
<feature type="region of interest" description="Disordered" evidence="2">
    <location>
        <begin position="286"/>
        <end position="316"/>
    </location>
</feature>
<name>A0AAD7VFW2_QUISA</name>
<proteinExistence type="predicted"/>
<evidence type="ECO:0000259" key="3">
    <source>
        <dbReference type="PROSITE" id="PS50157"/>
    </source>
</evidence>
<keyword evidence="1" id="KW-0862">Zinc</keyword>
<protein>
    <submittedName>
        <fullName evidence="4">C2H2-like zinc finger protein</fullName>
    </submittedName>
</protein>
<feature type="domain" description="C2H2-type" evidence="3">
    <location>
        <begin position="76"/>
        <end position="103"/>
    </location>
</feature>
<feature type="compositionally biased region" description="Basic and acidic residues" evidence="2">
    <location>
        <begin position="287"/>
        <end position="296"/>
    </location>
</feature>
<dbReference type="KEGG" id="qsa:O6P43_004283"/>
<organism evidence="4 5">
    <name type="scientific">Quillaja saponaria</name>
    <name type="common">Soap bark tree</name>
    <dbReference type="NCBI Taxonomy" id="32244"/>
    <lineage>
        <taxon>Eukaryota</taxon>
        <taxon>Viridiplantae</taxon>
        <taxon>Streptophyta</taxon>
        <taxon>Embryophyta</taxon>
        <taxon>Tracheophyta</taxon>
        <taxon>Spermatophyta</taxon>
        <taxon>Magnoliopsida</taxon>
        <taxon>eudicotyledons</taxon>
        <taxon>Gunneridae</taxon>
        <taxon>Pentapetalae</taxon>
        <taxon>rosids</taxon>
        <taxon>fabids</taxon>
        <taxon>Fabales</taxon>
        <taxon>Quillajaceae</taxon>
        <taxon>Quillaja</taxon>
    </lineage>
</organism>
<dbReference type="GO" id="GO:0008270">
    <property type="term" value="F:zinc ion binding"/>
    <property type="evidence" value="ECO:0007669"/>
    <property type="project" value="UniProtKB-KW"/>
</dbReference>
<gene>
    <name evidence="4" type="ORF">O6P43_004283</name>
</gene>
<evidence type="ECO:0000313" key="4">
    <source>
        <dbReference type="EMBL" id="KAJ7974168.1"/>
    </source>
</evidence>
<dbReference type="PROSITE" id="PS50157">
    <property type="entry name" value="ZINC_FINGER_C2H2_2"/>
    <property type="match status" value="1"/>
</dbReference>
<dbReference type="PROSITE" id="PS00028">
    <property type="entry name" value="ZINC_FINGER_C2H2_1"/>
    <property type="match status" value="1"/>
</dbReference>
<dbReference type="InterPro" id="IPR013087">
    <property type="entry name" value="Znf_C2H2_type"/>
</dbReference>
<accession>A0AAD7VFW2</accession>